<feature type="transmembrane region" description="Helical" evidence="5">
    <location>
        <begin position="243"/>
        <end position="264"/>
    </location>
</feature>
<dbReference type="RefSeq" id="WP_193639109.1">
    <property type="nucleotide sequence ID" value="NZ_JADCSA010000016.1"/>
</dbReference>
<evidence type="ECO:0000256" key="1">
    <source>
        <dbReference type="ARBA" id="ARBA00004127"/>
    </source>
</evidence>
<evidence type="ECO:0000256" key="3">
    <source>
        <dbReference type="ARBA" id="ARBA00022989"/>
    </source>
</evidence>
<dbReference type="Gene3D" id="1.20.120.1630">
    <property type="match status" value="1"/>
</dbReference>
<feature type="transmembrane region" description="Helical" evidence="5">
    <location>
        <begin position="12"/>
        <end position="32"/>
    </location>
</feature>
<name>A0ABR9RW21_9ACTN</name>
<gene>
    <name evidence="6" type="ORF">IEQ44_14100</name>
</gene>
<dbReference type="Proteomes" id="UP000756387">
    <property type="component" value="Unassembled WGS sequence"/>
</dbReference>
<evidence type="ECO:0000256" key="4">
    <source>
        <dbReference type="ARBA" id="ARBA00023136"/>
    </source>
</evidence>
<protein>
    <submittedName>
        <fullName evidence="6">Isoprenylcysteine carboxylmethyltransferase family protein</fullName>
    </submittedName>
</protein>
<keyword evidence="4 5" id="KW-0472">Membrane</keyword>
<feature type="transmembrane region" description="Helical" evidence="5">
    <location>
        <begin position="160"/>
        <end position="181"/>
    </location>
</feature>
<feature type="transmembrane region" description="Helical" evidence="5">
    <location>
        <begin position="270"/>
        <end position="287"/>
    </location>
</feature>
<comment type="subcellular location">
    <subcellularLocation>
        <location evidence="1">Endomembrane system</location>
        <topology evidence="1">Multi-pass membrane protein</topology>
    </subcellularLocation>
</comment>
<proteinExistence type="predicted"/>
<keyword evidence="3 5" id="KW-1133">Transmembrane helix</keyword>
<dbReference type="EMBL" id="JADCSA010000016">
    <property type="protein sequence ID" value="MBE7325781.1"/>
    <property type="molecule type" value="Genomic_DNA"/>
</dbReference>
<dbReference type="Pfam" id="PF04191">
    <property type="entry name" value="PEMT"/>
    <property type="match status" value="1"/>
</dbReference>
<evidence type="ECO:0000313" key="6">
    <source>
        <dbReference type="EMBL" id="MBE7325781.1"/>
    </source>
</evidence>
<reference evidence="6 7" key="1">
    <citation type="submission" date="2020-10" db="EMBL/GenBank/DDBJ databases">
        <title>Nocardioides sp. isolated from sludge.</title>
        <authorList>
            <person name="Zhang X."/>
        </authorList>
    </citation>
    <scope>NUCLEOTIDE SEQUENCE [LARGE SCALE GENOMIC DNA]</scope>
    <source>
        <strain evidence="6 7">Y6</strain>
    </source>
</reference>
<evidence type="ECO:0000313" key="7">
    <source>
        <dbReference type="Proteomes" id="UP000756387"/>
    </source>
</evidence>
<comment type="caution">
    <text evidence="6">The sequence shown here is derived from an EMBL/GenBank/DDBJ whole genome shotgun (WGS) entry which is preliminary data.</text>
</comment>
<accession>A0ABR9RW21</accession>
<organism evidence="6 7">
    <name type="scientific">Nocardioides malaquae</name>
    <dbReference type="NCBI Taxonomy" id="2773426"/>
    <lineage>
        <taxon>Bacteria</taxon>
        <taxon>Bacillati</taxon>
        <taxon>Actinomycetota</taxon>
        <taxon>Actinomycetes</taxon>
        <taxon>Propionibacteriales</taxon>
        <taxon>Nocardioidaceae</taxon>
        <taxon>Nocardioides</taxon>
    </lineage>
</organism>
<feature type="transmembrane region" description="Helical" evidence="5">
    <location>
        <begin position="130"/>
        <end position="148"/>
    </location>
</feature>
<feature type="transmembrane region" description="Helical" evidence="5">
    <location>
        <begin position="201"/>
        <end position="222"/>
    </location>
</feature>
<dbReference type="InterPro" id="IPR007318">
    <property type="entry name" value="Phopholipid_MeTrfase"/>
</dbReference>
<evidence type="ECO:0000256" key="5">
    <source>
        <dbReference type="SAM" id="Phobius"/>
    </source>
</evidence>
<evidence type="ECO:0000256" key="2">
    <source>
        <dbReference type="ARBA" id="ARBA00022692"/>
    </source>
</evidence>
<sequence>MDPVDATSASPALVRNLVLAVALLATAGAAAWRAHRGDLAGRTPAAALATLAVGVTVLAVEQATDLWRFREAPTTVAGMPLEVSLGWALLWGAVPTLLGGPVWAWLAGFAWVDLVAMPLMTPLVELDDGWLVGEALLLVTAATPGLLLGRATVERRWLPLRVTLQATLFTGLFGWLLPHLALAADGLGWHDVVDHSYPVRALLLTAAVGFAVPALAAVTELHRAGGTPFPWDPPTRLVTTGPYAYLANPMQVGASGLLALLALASGSRTLGVGVLFAVGFAVVLAEHHERLTLSRRWSAYASYRRHVRGWLPRWRPHVPSPATLWVSETCPLCSATGAVVDTLRPTGLVRRPAEQAPRALRRMHWEDATSSSSGIGAFARALEHSTLPLAWLGWWMRLPGVARVLQLIGDAVGLGPRTLSSTPGER</sequence>
<keyword evidence="7" id="KW-1185">Reference proteome</keyword>
<keyword evidence="2 5" id="KW-0812">Transmembrane</keyword>
<feature type="transmembrane region" description="Helical" evidence="5">
    <location>
        <begin position="39"/>
        <end position="60"/>
    </location>
</feature>